<proteinExistence type="predicted"/>
<accession>U7Q8U5</accession>
<dbReference type="GO" id="GO:0032259">
    <property type="term" value="P:methylation"/>
    <property type="evidence" value="ECO:0007669"/>
    <property type="project" value="UniProtKB-KW"/>
</dbReference>
<dbReference type="OrthoDB" id="9794601at2"/>
<dbReference type="PANTHER" id="PTHR36973:SF4">
    <property type="entry name" value="NODULATION PROTEIN"/>
    <property type="match status" value="1"/>
</dbReference>
<evidence type="ECO:0000313" key="2">
    <source>
        <dbReference type="EMBL" id="ERT04249.1"/>
    </source>
</evidence>
<dbReference type="Pfam" id="PF05050">
    <property type="entry name" value="Methyltransf_21"/>
    <property type="match status" value="1"/>
</dbReference>
<dbReference type="PANTHER" id="PTHR36973">
    <property type="entry name" value="SLL1456 PROTEIN-RELATED"/>
    <property type="match status" value="1"/>
</dbReference>
<dbReference type="GO" id="GO:0008171">
    <property type="term" value="F:O-methyltransferase activity"/>
    <property type="evidence" value="ECO:0007669"/>
    <property type="project" value="TreeGrafter"/>
</dbReference>
<dbReference type="Proteomes" id="UP000017127">
    <property type="component" value="Unassembled WGS sequence"/>
</dbReference>
<evidence type="ECO:0000313" key="3">
    <source>
        <dbReference type="Proteomes" id="UP000017127"/>
    </source>
</evidence>
<feature type="domain" description="Methyltransferase FkbM" evidence="1">
    <location>
        <begin position="22"/>
        <end position="192"/>
    </location>
</feature>
<dbReference type="NCBIfam" id="TIGR01444">
    <property type="entry name" value="fkbM_fam"/>
    <property type="match status" value="1"/>
</dbReference>
<comment type="caution">
    <text evidence="2">The sequence shown here is derived from an EMBL/GenBank/DDBJ whole genome shotgun (WGS) entry which is preliminary data.</text>
</comment>
<dbReference type="InterPro" id="IPR006342">
    <property type="entry name" value="FkbM_mtfrase"/>
</dbReference>
<keyword evidence="2" id="KW-0489">Methyltransferase</keyword>
<keyword evidence="2" id="KW-0808">Transferase</keyword>
<dbReference type="InterPro" id="IPR053188">
    <property type="entry name" value="FkbM_Methyltransferase"/>
</dbReference>
<organism evidence="2 3">
    <name type="scientific">Lyngbya aestuarii BL J</name>
    <dbReference type="NCBI Taxonomy" id="1348334"/>
    <lineage>
        <taxon>Bacteria</taxon>
        <taxon>Bacillati</taxon>
        <taxon>Cyanobacteriota</taxon>
        <taxon>Cyanophyceae</taxon>
        <taxon>Oscillatoriophycideae</taxon>
        <taxon>Oscillatoriales</taxon>
        <taxon>Microcoleaceae</taxon>
        <taxon>Lyngbya</taxon>
    </lineage>
</organism>
<keyword evidence="3" id="KW-1185">Reference proteome</keyword>
<protein>
    <submittedName>
        <fullName evidence="2">Methyltransferase, FkbM family domain protein</fullName>
    </submittedName>
</protein>
<dbReference type="SUPFAM" id="SSF53335">
    <property type="entry name" value="S-adenosyl-L-methionine-dependent methyltransferases"/>
    <property type="match status" value="1"/>
</dbReference>
<dbReference type="InterPro" id="IPR029063">
    <property type="entry name" value="SAM-dependent_MTases_sf"/>
</dbReference>
<dbReference type="EMBL" id="AUZM01000111">
    <property type="protein sequence ID" value="ERT04249.1"/>
    <property type="molecule type" value="Genomic_DNA"/>
</dbReference>
<gene>
    <name evidence="2" type="ORF">M595_5812</name>
</gene>
<name>U7Q8U5_9CYAN</name>
<dbReference type="AlphaFoldDB" id="U7Q8U5"/>
<dbReference type="Gene3D" id="3.40.50.150">
    <property type="entry name" value="Vaccinia Virus protein VP39"/>
    <property type="match status" value="1"/>
</dbReference>
<sequence length="209" mass="23343">MSFPLWYIEKKLGHDLPKGIIHVGANEGQEFEAYQAANPDIVLWIEAIPTVYEKLCSRISADKSHYAVQHCCSDVNGDEVTFNIANLGGLASSMLPLGESIKQSYPGISYVNSFKILTRTLDSILEESFAGEQFDLLVMDTQGAELKVLQGAHQLLKRVRYVYAEVSEYPLYDGGCTYEQIDSLLKLYGFKLKNLAMNGKNWGDALYAK</sequence>
<evidence type="ECO:0000259" key="1">
    <source>
        <dbReference type="Pfam" id="PF05050"/>
    </source>
</evidence>
<reference evidence="2 3" key="1">
    <citation type="journal article" date="2013" name="Front. Microbiol.">
        <title>Comparative genomic analyses of the cyanobacterium, Lyngbya aestuarii BL J, a powerful hydrogen producer.</title>
        <authorList>
            <person name="Kothari A."/>
            <person name="Vaughn M."/>
            <person name="Garcia-Pichel F."/>
        </authorList>
    </citation>
    <scope>NUCLEOTIDE SEQUENCE [LARGE SCALE GENOMIC DNA]</scope>
    <source>
        <strain evidence="2 3">BL J</strain>
    </source>
</reference>
<dbReference type="RefSeq" id="WP_023069491.1">
    <property type="nucleotide sequence ID" value="NZ_AUZM01000111.1"/>
</dbReference>